<sequence length="517" mass="61504">MRKVWNVAIYARVSTDKKEQQESIPAQVQSLKKWLLEKSKSDKEAVYNLIEVYEDKGFSGSNFERDSFLRMKEDIEKGKINMILTRDLSRFARNYVVAGYYIEDYFKVNNVRFISVLDNVDTLEEVNDIVPFKNILNEMYIKDCSRRTRDGLKQRMLRGSSIASKPPYGYKIVDDFEGNVKIRKLVSAEDETTQIVREIFKLYLEGWGFGRIATYLNKRNVLPPSARVKNFTKTKFEVWTNNTIQSILTNPKYAGIMVQGQYKRISYKVKKIVKVPKEQWIYGGEFEGIIDKDTFEKVKREMKRRSKGYRYKGNEKHIFSTVLKCNECKGSMSYKKSFKGYKCTNSQMGGGRCTAHSVKEDYLKEIIIEDLKRYVEQQFDKNKLYEYAKVLVYKKENYEYKIKQIDNELRKLDAQFENVYIDKLNEVISQRNFENITKGIQRKQDSLLQRKEELLELKRRHDDKDKLYNIYKDKIDNILNFQEFDRFTVESLIDKIIISENKETKEKIIDIYYKFHK</sequence>
<evidence type="ECO:0000259" key="1">
    <source>
        <dbReference type="PROSITE" id="PS51736"/>
    </source>
</evidence>
<dbReference type="PANTHER" id="PTHR30461:SF23">
    <property type="entry name" value="DNA RECOMBINASE-RELATED"/>
    <property type="match status" value="1"/>
</dbReference>
<dbReference type="Pfam" id="PF07508">
    <property type="entry name" value="Recombinase"/>
    <property type="match status" value="1"/>
</dbReference>
<dbReference type="Gene3D" id="3.40.50.1390">
    <property type="entry name" value="Resolvase, N-terminal catalytic domain"/>
    <property type="match status" value="1"/>
</dbReference>
<dbReference type="Proteomes" id="UP000075531">
    <property type="component" value="Unassembled WGS sequence"/>
</dbReference>
<dbReference type="RefSeq" id="WP_066825255.1">
    <property type="nucleotide sequence ID" value="NZ_LTBA01000017.1"/>
</dbReference>
<dbReference type="SUPFAM" id="SSF53041">
    <property type="entry name" value="Resolvase-like"/>
    <property type="match status" value="1"/>
</dbReference>
<comment type="caution">
    <text evidence="3">The sequence shown here is derived from an EMBL/GenBank/DDBJ whole genome shotgun (WGS) entry which is preliminary data.</text>
</comment>
<dbReference type="PROSITE" id="PS51736">
    <property type="entry name" value="RECOMBINASES_3"/>
    <property type="match status" value="1"/>
</dbReference>
<dbReference type="EMBL" id="LTBA01000017">
    <property type="protein sequence ID" value="KYH34432.1"/>
    <property type="molecule type" value="Genomic_DNA"/>
</dbReference>
<dbReference type="PROSITE" id="PS51737">
    <property type="entry name" value="RECOMBINASE_DNA_BIND"/>
    <property type="match status" value="1"/>
</dbReference>
<dbReference type="InterPro" id="IPR011109">
    <property type="entry name" value="DNA_bind_recombinase_dom"/>
</dbReference>
<dbReference type="InterPro" id="IPR038109">
    <property type="entry name" value="DNA_bind_recomb_sf"/>
</dbReference>
<organism evidence="3 4">
    <name type="scientific">Clostridium tepidiprofundi DSM 19306</name>
    <dbReference type="NCBI Taxonomy" id="1121338"/>
    <lineage>
        <taxon>Bacteria</taxon>
        <taxon>Bacillati</taxon>
        <taxon>Bacillota</taxon>
        <taxon>Clostridia</taxon>
        <taxon>Eubacteriales</taxon>
        <taxon>Clostridiaceae</taxon>
        <taxon>Clostridium</taxon>
    </lineage>
</organism>
<dbReference type="GO" id="GO:0000150">
    <property type="term" value="F:DNA strand exchange activity"/>
    <property type="evidence" value="ECO:0007669"/>
    <property type="project" value="InterPro"/>
</dbReference>
<dbReference type="OrthoDB" id="9804620at2"/>
<keyword evidence="4" id="KW-1185">Reference proteome</keyword>
<dbReference type="Pfam" id="PF13408">
    <property type="entry name" value="Zn_ribbon_recom"/>
    <property type="match status" value="1"/>
</dbReference>
<dbReference type="Pfam" id="PF00239">
    <property type="entry name" value="Resolvase"/>
    <property type="match status" value="1"/>
</dbReference>
<dbReference type="SMART" id="SM00857">
    <property type="entry name" value="Resolvase"/>
    <property type="match status" value="1"/>
</dbReference>
<protein>
    <submittedName>
        <fullName evidence="3">Recombinase</fullName>
    </submittedName>
</protein>
<evidence type="ECO:0000313" key="3">
    <source>
        <dbReference type="EMBL" id="KYH34432.1"/>
    </source>
</evidence>
<dbReference type="InterPro" id="IPR006119">
    <property type="entry name" value="Resolv_N"/>
</dbReference>
<reference evidence="3 4" key="1">
    <citation type="submission" date="2016-02" db="EMBL/GenBank/DDBJ databases">
        <title>Genome sequence of Clostridium tepidiprofundi DSM 19306.</title>
        <authorList>
            <person name="Poehlein A."/>
            <person name="Daniel R."/>
        </authorList>
    </citation>
    <scope>NUCLEOTIDE SEQUENCE [LARGE SCALE GENOMIC DNA]</scope>
    <source>
        <strain evidence="3 4">DSM 19306</strain>
    </source>
</reference>
<feature type="domain" description="Resolvase/invertase-type recombinase catalytic" evidence="1">
    <location>
        <begin position="6"/>
        <end position="159"/>
    </location>
</feature>
<accession>A0A151B3V1</accession>
<dbReference type="GO" id="GO:0003677">
    <property type="term" value="F:DNA binding"/>
    <property type="evidence" value="ECO:0007669"/>
    <property type="project" value="InterPro"/>
</dbReference>
<gene>
    <name evidence="3" type="ORF">CLTEP_16650</name>
</gene>
<dbReference type="PANTHER" id="PTHR30461">
    <property type="entry name" value="DNA-INVERTASE FROM LAMBDOID PROPHAGE"/>
    <property type="match status" value="1"/>
</dbReference>
<dbReference type="AlphaFoldDB" id="A0A151B3V1"/>
<dbReference type="PATRIC" id="fig|1121338.3.peg.1714"/>
<evidence type="ECO:0000313" key="4">
    <source>
        <dbReference type="Proteomes" id="UP000075531"/>
    </source>
</evidence>
<dbReference type="InterPro" id="IPR050639">
    <property type="entry name" value="SSR_resolvase"/>
</dbReference>
<dbReference type="Gene3D" id="3.90.1750.20">
    <property type="entry name" value="Putative Large Serine Recombinase, Chain B, Domain 2"/>
    <property type="match status" value="1"/>
</dbReference>
<name>A0A151B3V1_9CLOT</name>
<dbReference type="InterPro" id="IPR036162">
    <property type="entry name" value="Resolvase-like_N_sf"/>
</dbReference>
<dbReference type="InterPro" id="IPR025827">
    <property type="entry name" value="Zn_ribbon_recom_dom"/>
</dbReference>
<evidence type="ECO:0000259" key="2">
    <source>
        <dbReference type="PROSITE" id="PS51737"/>
    </source>
</evidence>
<feature type="domain" description="Recombinase" evidence="2">
    <location>
        <begin position="167"/>
        <end position="308"/>
    </location>
</feature>
<dbReference type="STRING" id="1121338.CLTEP_16650"/>
<proteinExistence type="predicted"/>